<sequence length="26" mass="2868">MPHCQKHNGLGIMTYMFSLGPPVVPI</sequence>
<reference evidence="1" key="1">
    <citation type="submission" date="2022-03" db="EMBL/GenBank/DDBJ databases">
        <authorList>
            <person name="Sayadi A."/>
        </authorList>
    </citation>
    <scope>NUCLEOTIDE SEQUENCE</scope>
</reference>
<gene>
    <name evidence="1" type="ORF">ACAOBT_LOCUS33559</name>
</gene>
<comment type="caution">
    <text evidence="1">The sequence shown here is derived from an EMBL/GenBank/DDBJ whole genome shotgun (WGS) entry which is preliminary data.</text>
</comment>
<evidence type="ECO:0000313" key="1">
    <source>
        <dbReference type="EMBL" id="CAH2013575.1"/>
    </source>
</evidence>
<protein>
    <submittedName>
        <fullName evidence="1">Uncharacterized protein</fullName>
    </submittedName>
</protein>
<proteinExistence type="predicted"/>
<name>A0A9P0Q7Z3_ACAOB</name>
<dbReference type="EMBL" id="CAKOFQ010008345">
    <property type="protein sequence ID" value="CAH2013575.1"/>
    <property type="molecule type" value="Genomic_DNA"/>
</dbReference>
<accession>A0A9P0Q7Z3</accession>
<dbReference type="AlphaFoldDB" id="A0A9P0Q7Z3"/>
<evidence type="ECO:0000313" key="2">
    <source>
        <dbReference type="Proteomes" id="UP001152888"/>
    </source>
</evidence>
<dbReference type="Proteomes" id="UP001152888">
    <property type="component" value="Unassembled WGS sequence"/>
</dbReference>
<organism evidence="1 2">
    <name type="scientific">Acanthoscelides obtectus</name>
    <name type="common">Bean weevil</name>
    <name type="synonym">Bruchus obtectus</name>
    <dbReference type="NCBI Taxonomy" id="200917"/>
    <lineage>
        <taxon>Eukaryota</taxon>
        <taxon>Metazoa</taxon>
        <taxon>Ecdysozoa</taxon>
        <taxon>Arthropoda</taxon>
        <taxon>Hexapoda</taxon>
        <taxon>Insecta</taxon>
        <taxon>Pterygota</taxon>
        <taxon>Neoptera</taxon>
        <taxon>Endopterygota</taxon>
        <taxon>Coleoptera</taxon>
        <taxon>Polyphaga</taxon>
        <taxon>Cucujiformia</taxon>
        <taxon>Chrysomeloidea</taxon>
        <taxon>Chrysomelidae</taxon>
        <taxon>Bruchinae</taxon>
        <taxon>Bruchini</taxon>
        <taxon>Acanthoscelides</taxon>
    </lineage>
</organism>
<keyword evidence="2" id="KW-1185">Reference proteome</keyword>